<feature type="transmembrane region" description="Helical" evidence="2">
    <location>
        <begin position="334"/>
        <end position="356"/>
    </location>
</feature>
<evidence type="ECO:0000256" key="2">
    <source>
        <dbReference type="SAM" id="Phobius"/>
    </source>
</evidence>
<gene>
    <name evidence="3" type="ORF">KC909_05965</name>
</gene>
<protein>
    <submittedName>
        <fullName evidence="3">Uncharacterized protein</fullName>
    </submittedName>
</protein>
<proteinExistence type="predicted"/>
<evidence type="ECO:0000313" key="3">
    <source>
        <dbReference type="EMBL" id="MCA9383881.1"/>
    </source>
</evidence>
<comment type="caution">
    <text evidence="3">The sequence shown here is derived from an EMBL/GenBank/DDBJ whole genome shotgun (WGS) entry which is preliminary data.</text>
</comment>
<evidence type="ECO:0000313" key="4">
    <source>
        <dbReference type="Proteomes" id="UP000783287"/>
    </source>
</evidence>
<feature type="region of interest" description="Disordered" evidence="1">
    <location>
        <begin position="19"/>
        <end position="38"/>
    </location>
</feature>
<reference evidence="3" key="2">
    <citation type="journal article" date="2021" name="Microbiome">
        <title>Successional dynamics and alternative stable states in a saline activated sludge microbial community over 9 years.</title>
        <authorList>
            <person name="Wang Y."/>
            <person name="Ye J."/>
            <person name="Ju F."/>
            <person name="Liu L."/>
            <person name="Boyd J.A."/>
            <person name="Deng Y."/>
            <person name="Parks D.H."/>
            <person name="Jiang X."/>
            <person name="Yin X."/>
            <person name="Woodcroft B.J."/>
            <person name="Tyson G.W."/>
            <person name="Hugenholtz P."/>
            <person name="Polz M.F."/>
            <person name="Zhang T."/>
        </authorList>
    </citation>
    <scope>NUCLEOTIDE SEQUENCE</scope>
    <source>
        <strain evidence="3">HKST-UBA14</strain>
    </source>
</reference>
<feature type="transmembrane region" description="Helical" evidence="2">
    <location>
        <begin position="362"/>
        <end position="381"/>
    </location>
</feature>
<feature type="non-terminal residue" evidence="3">
    <location>
        <position position="1"/>
    </location>
</feature>
<dbReference type="Proteomes" id="UP000783287">
    <property type="component" value="Unassembled WGS sequence"/>
</dbReference>
<evidence type="ECO:0000256" key="1">
    <source>
        <dbReference type="SAM" id="MobiDB-lite"/>
    </source>
</evidence>
<reference evidence="3" key="1">
    <citation type="submission" date="2020-04" db="EMBL/GenBank/DDBJ databases">
        <authorList>
            <person name="Zhang T."/>
        </authorList>
    </citation>
    <scope>NUCLEOTIDE SEQUENCE</scope>
    <source>
        <strain evidence="3">HKST-UBA14</strain>
    </source>
</reference>
<dbReference type="AlphaFoldDB" id="A0A955L6Z4"/>
<keyword evidence="2" id="KW-0472">Membrane</keyword>
<name>A0A955L6Z4_9BACT</name>
<sequence length="528" mass="59167">LRIPNEAQRTRELDRIANLNAGAARSERGPEGRTSAERSWTTNIGAVISPYDALMERRRIAGLSEADRADFQARLAQLNNEDEMIWIMGAGSDQVEQRLNDLLTMDAAERAQLQNLPSPNVMVWYSSLPEGERAAALVQLQNLNGQQLRRINDLTPAQIRYFTSLDAGERMQRLGDYFNMSPEMQYKDRLQKGVAEMPQQLRQDLHAKLNELYNFDNISIQARNAIVTNDAEWARLQQEFPDMDLNVYRAYMQDRSRTERNILTAGENSFDSMTDLIDAELANNRISQAEHDVMRLKMEIYKELQNPSESIMERILGPENMDWLRNAGLNIQQAWPIILTALIVAGAVAGGGFAGGLFVDGAFSWAVAGGAGSIATIVRLGPTYKNYQRAKTSKKLIQLAQAERRVTFEQLQEYENKMLGGMELYAQQINNGVNPGQLQEQDPELYNYLLGLGVIDQSGNVQAENIIQNLLQFGSDHAKQVQKLESALDKRRKDIKSKKTKSDMLGEAGKGLNANVNVGGNGLQPSFI</sequence>
<dbReference type="EMBL" id="JAGQLK010000162">
    <property type="protein sequence ID" value="MCA9383881.1"/>
    <property type="molecule type" value="Genomic_DNA"/>
</dbReference>
<accession>A0A955L6Z4</accession>
<feature type="compositionally biased region" description="Basic and acidic residues" evidence="1">
    <location>
        <begin position="25"/>
        <end position="36"/>
    </location>
</feature>
<keyword evidence="2" id="KW-0812">Transmembrane</keyword>
<keyword evidence="2" id="KW-1133">Transmembrane helix</keyword>
<organism evidence="3 4">
    <name type="scientific">Candidatus Dojkabacteria bacterium</name>
    <dbReference type="NCBI Taxonomy" id="2099670"/>
    <lineage>
        <taxon>Bacteria</taxon>
        <taxon>Candidatus Dojkabacteria</taxon>
    </lineage>
</organism>